<protein>
    <recommendedName>
        <fullName evidence="3 9">Geranylgeranyl transferase type-2 subunit alpha</fullName>
        <ecNumber evidence="2 9">2.5.1.60</ecNumber>
    </recommendedName>
    <alternativeName>
        <fullName evidence="7 9">Geranylgeranyl transferase type II subunit alpha</fullName>
    </alternativeName>
</protein>
<evidence type="ECO:0000256" key="4">
    <source>
        <dbReference type="ARBA" id="ARBA00022602"/>
    </source>
</evidence>
<dbReference type="GO" id="GO:0005968">
    <property type="term" value="C:Rab-protein geranylgeranyltransferase complex"/>
    <property type="evidence" value="ECO:0007669"/>
    <property type="project" value="TreeGrafter"/>
</dbReference>
<keyword evidence="5 9" id="KW-0808">Transferase</keyword>
<dbReference type="EC" id="2.5.1.60" evidence="2 9"/>
<keyword evidence="11" id="KW-1185">Reference proteome</keyword>
<dbReference type="SUPFAM" id="SSF48439">
    <property type="entry name" value="Protein prenylyltransferase"/>
    <property type="match status" value="1"/>
</dbReference>
<name>A0AA41RVE9_PAPNU</name>
<dbReference type="Gene3D" id="1.25.40.120">
    <property type="entry name" value="Protein prenylyltransferase"/>
    <property type="match status" value="1"/>
</dbReference>
<sequence length="697" mass="80930">MHGRPRKPLNPEGIEDKHSIQKSNELRDLQSQLLRNHHNKIYTTEALKLSSKLLAINPEFNTAWNYRKLFVQHNLNSSQANQDLIKSILDQELEIVEIALTRNCKSYGAWYHRKWILNKGLSSLDHEFRLLDKFLKADPRNFHAWNYRRFVAALKNVPEEDELKYTTEMIDLNFSNYSAWHNRCAILSYLLVQKAQGFDSKEKVLGEEYEFVHNAIFTDPDDQSGWFYYFWLLDQTITPDAPVLVSSWPVHSSDLILSLDGRLDGCILSPCTTYCTNKGYFPFILYFSENVEGVNSSSVNIKYMFMKNEDISWEPLSTTNARYAKAWVAYLKFPDERNHSLKAYPVEVTVGHSQGIMSYSRSNYKFPSQFSFTVRIDEGDCKEVGREEFVWLDDRFSDEATLEDLNPMLSFDRLLIGQANNTETSDWQMETIVSQIDLFRKLNDKIGKLALARLLIAHDAMMSYDSSSTHKKVNTEEVLKLFTNLMKLDPSRSRYYKDQHSLIAIEQALLKLFSQREYSDMKVCLYYRDSNARYEDSLCVGLNNYSLSRIGSFEYLLWVRVLDLKYNELQSIEGLEALQLLSCLNLSHNKFRSLTALEPLRLLRSLRVLDISYNEIGLHSIDTSRYLYSSRLSDTIVTICENDVIEETDCPETVLFFKGLQLIQLDIEGNAFSNEKFRGLLVKSLPKLKLLDGEDVN</sequence>
<dbReference type="PROSITE" id="PS51450">
    <property type="entry name" value="LRR"/>
    <property type="match status" value="2"/>
</dbReference>
<dbReference type="Pfam" id="PF01239">
    <property type="entry name" value="PPTA"/>
    <property type="match status" value="5"/>
</dbReference>
<evidence type="ECO:0000313" key="11">
    <source>
        <dbReference type="Proteomes" id="UP001177140"/>
    </source>
</evidence>
<dbReference type="FunFam" id="1.25.40.120:FF:000035">
    <property type="entry name" value="Geranylgeranyl transferase type-2 subunit alpha"/>
    <property type="match status" value="1"/>
</dbReference>
<evidence type="ECO:0000256" key="7">
    <source>
        <dbReference type="ARBA" id="ARBA00031267"/>
    </source>
</evidence>
<dbReference type="SUPFAM" id="SSF52058">
    <property type="entry name" value="L domain-like"/>
    <property type="match status" value="1"/>
</dbReference>
<dbReference type="GO" id="GO:0004663">
    <property type="term" value="F:Rab geranylgeranyltransferase activity"/>
    <property type="evidence" value="ECO:0007669"/>
    <property type="project" value="UniProtKB-UniRule"/>
</dbReference>
<gene>
    <name evidence="10" type="ORF">MKW94_007264</name>
</gene>
<comment type="function">
    <text evidence="9">Catalyzes the transfer of a geranyl-geranyl moiety from geranyl-geranyl pyrophosphate to cysteines occuring in specific C-terminal amino acid sequences.</text>
</comment>
<dbReference type="GO" id="GO:0097354">
    <property type="term" value="P:prenylation"/>
    <property type="evidence" value="ECO:0007669"/>
    <property type="project" value="UniProtKB-UniRule"/>
</dbReference>
<keyword evidence="6" id="KW-0677">Repeat</keyword>
<dbReference type="Proteomes" id="UP001177140">
    <property type="component" value="Unassembled WGS sequence"/>
</dbReference>
<proteinExistence type="inferred from homology"/>
<evidence type="ECO:0000313" key="10">
    <source>
        <dbReference type="EMBL" id="MCL7023635.1"/>
    </source>
</evidence>
<comment type="caution">
    <text evidence="10">The sequence shown here is derived from an EMBL/GenBank/DDBJ whole genome shotgun (WGS) entry which is preliminary data.</text>
</comment>
<evidence type="ECO:0000256" key="9">
    <source>
        <dbReference type="RuleBase" id="RU367120"/>
    </source>
</evidence>
<dbReference type="EMBL" id="JAJJMA010024583">
    <property type="protein sequence ID" value="MCL7023635.1"/>
    <property type="molecule type" value="Genomic_DNA"/>
</dbReference>
<evidence type="ECO:0000256" key="6">
    <source>
        <dbReference type="ARBA" id="ARBA00022737"/>
    </source>
</evidence>
<organism evidence="10 11">
    <name type="scientific">Papaver nudicaule</name>
    <name type="common">Iceland poppy</name>
    <dbReference type="NCBI Taxonomy" id="74823"/>
    <lineage>
        <taxon>Eukaryota</taxon>
        <taxon>Viridiplantae</taxon>
        <taxon>Streptophyta</taxon>
        <taxon>Embryophyta</taxon>
        <taxon>Tracheophyta</taxon>
        <taxon>Spermatophyta</taxon>
        <taxon>Magnoliopsida</taxon>
        <taxon>Ranunculales</taxon>
        <taxon>Papaveraceae</taxon>
        <taxon>Papaveroideae</taxon>
        <taxon>Papaver</taxon>
    </lineage>
</organism>
<dbReference type="AlphaFoldDB" id="A0AA41RVE9"/>
<dbReference type="PANTHER" id="PTHR11129">
    <property type="entry name" value="PROTEIN FARNESYLTRANSFERASE ALPHA SUBUNIT/RAB GERANYLGERANYL TRANSFERASE ALPHA SUBUNIT"/>
    <property type="match status" value="1"/>
</dbReference>
<evidence type="ECO:0000256" key="3">
    <source>
        <dbReference type="ARBA" id="ARBA00014772"/>
    </source>
</evidence>
<dbReference type="InterPro" id="IPR002088">
    <property type="entry name" value="Prenyl_trans_a"/>
</dbReference>
<accession>A0AA41RVE9</accession>
<comment type="similarity">
    <text evidence="1 9">Belongs to the protein prenyltransferase subunit alpha family.</text>
</comment>
<dbReference type="PROSITE" id="PS51147">
    <property type="entry name" value="PFTA"/>
    <property type="match status" value="5"/>
</dbReference>
<comment type="catalytic activity">
    <reaction evidence="8 9">
        <text>geranylgeranyl diphosphate + L-cysteinyl-[protein] = S-geranylgeranyl-L-cysteinyl-[protein] + diphosphate</text>
        <dbReference type="Rhea" id="RHEA:21240"/>
        <dbReference type="Rhea" id="RHEA-COMP:10131"/>
        <dbReference type="Rhea" id="RHEA-COMP:11537"/>
        <dbReference type="ChEBI" id="CHEBI:29950"/>
        <dbReference type="ChEBI" id="CHEBI:33019"/>
        <dbReference type="ChEBI" id="CHEBI:57533"/>
        <dbReference type="ChEBI" id="CHEBI:86021"/>
        <dbReference type="EC" id="2.5.1.60"/>
    </reaction>
</comment>
<evidence type="ECO:0000256" key="2">
    <source>
        <dbReference type="ARBA" id="ARBA00012656"/>
    </source>
</evidence>
<dbReference type="PANTHER" id="PTHR11129:SF2">
    <property type="entry name" value="GERANYLGERANYL TRANSFERASE TYPE-2 SUBUNIT ALPHA"/>
    <property type="match status" value="1"/>
</dbReference>
<dbReference type="InterPro" id="IPR001611">
    <property type="entry name" value="Leu-rich_rpt"/>
</dbReference>
<dbReference type="Gene3D" id="3.80.10.10">
    <property type="entry name" value="Ribonuclease Inhibitor"/>
    <property type="match status" value="1"/>
</dbReference>
<keyword evidence="4 9" id="KW-0637">Prenyltransferase</keyword>
<dbReference type="InterPro" id="IPR032675">
    <property type="entry name" value="LRR_dom_sf"/>
</dbReference>
<evidence type="ECO:0000256" key="1">
    <source>
        <dbReference type="ARBA" id="ARBA00006734"/>
    </source>
</evidence>
<evidence type="ECO:0000256" key="8">
    <source>
        <dbReference type="ARBA" id="ARBA00047658"/>
    </source>
</evidence>
<reference evidence="10" key="1">
    <citation type="submission" date="2022-03" db="EMBL/GenBank/DDBJ databases">
        <title>A functionally conserved STORR gene fusion in Papaver species that diverged 16.8 million years ago.</title>
        <authorList>
            <person name="Catania T."/>
        </authorList>
    </citation>
    <scope>NUCLEOTIDE SEQUENCE</scope>
    <source>
        <strain evidence="10">S-191538</strain>
    </source>
</reference>
<evidence type="ECO:0000256" key="5">
    <source>
        <dbReference type="ARBA" id="ARBA00022679"/>
    </source>
</evidence>